<dbReference type="EMBL" id="CP076664">
    <property type="protein sequence ID" value="QWU89417.1"/>
    <property type="molecule type" value="Genomic_DNA"/>
</dbReference>
<comment type="cofactor">
    <cofactor evidence="3">
        <name>Co(2+)</name>
        <dbReference type="ChEBI" id="CHEBI:48828"/>
    </cofactor>
</comment>
<keyword evidence="10" id="KW-0378">Hydrolase</keyword>
<comment type="cofactor">
    <cofactor evidence="4 14">
        <name>FAD</name>
        <dbReference type="ChEBI" id="CHEBI:57692"/>
    </cofactor>
</comment>
<evidence type="ECO:0000313" key="18">
    <source>
        <dbReference type="EMBL" id="QWU89417.1"/>
    </source>
</evidence>
<gene>
    <name evidence="18" type="ORF">CA3LBN_003740</name>
</gene>
<dbReference type="Gene3D" id="1.20.120.310">
    <property type="entry name" value="ERV/ALR sulfhydryl oxidase domain"/>
    <property type="match status" value="1"/>
</dbReference>
<dbReference type="InterPro" id="IPR036774">
    <property type="entry name" value="ERV/ALR_sulphydryl_oxid_sf"/>
</dbReference>
<dbReference type="InterPro" id="IPR039356">
    <property type="entry name" value="YfbR/HDDC2"/>
</dbReference>
<name>A0ABX8I8J6_9ASCO</name>
<feature type="compositionally biased region" description="Basic and acidic residues" evidence="15">
    <location>
        <begin position="288"/>
        <end position="299"/>
    </location>
</feature>
<evidence type="ECO:0000256" key="5">
    <source>
        <dbReference type="ARBA" id="ARBA00004074"/>
    </source>
</evidence>
<dbReference type="Pfam" id="PF04777">
    <property type="entry name" value="Evr1_Alr"/>
    <property type="match status" value="1"/>
</dbReference>
<dbReference type="PROSITE" id="PS51831">
    <property type="entry name" value="HD"/>
    <property type="match status" value="1"/>
</dbReference>
<feature type="compositionally biased region" description="Polar residues" evidence="15">
    <location>
        <begin position="274"/>
        <end position="287"/>
    </location>
</feature>
<comment type="subunit">
    <text evidence="7">Homodimer.</text>
</comment>
<evidence type="ECO:0000256" key="11">
    <source>
        <dbReference type="ARBA" id="ARBA00022827"/>
    </source>
</evidence>
<dbReference type="Gene3D" id="4.10.320.60">
    <property type="match status" value="1"/>
</dbReference>
<dbReference type="Proteomes" id="UP000825434">
    <property type="component" value="Chromosome 4"/>
</dbReference>
<comment type="cofactor">
    <cofactor evidence="2">
        <name>Mn(2+)</name>
        <dbReference type="ChEBI" id="CHEBI:29035"/>
    </cofactor>
</comment>
<evidence type="ECO:0000256" key="15">
    <source>
        <dbReference type="SAM" id="MobiDB-lite"/>
    </source>
</evidence>
<dbReference type="SMART" id="SM00471">
    <property type="entry name" value="HDc"/>
    <property type="match status" value="1"/>
</dbReference>
<evidence type="ECO:0000256" key="13">
    <source>
        <dbReference type="ARBA" id="ARBA00023157"/>
    </source>
</evidence>
<sequence>MTEPVWTPEAAVPEKLQSLLASKSKINSMLAFTQIVRLLKTQPRTGWVDRGIPLEKTESIADHMYRMSIIAMALPNRQVNIDRCVKIALVHDIAESLVGDITPFGGVTKAEKHRRESDTIDYLVKIVSPYNSEFAEEMKELWLEYEEIRSPEAVYVKDIDKFEMIQQAWDYEQEYGQKYDLSEFYRSRSNIKTPEIGELCDESIAISYCSIDMTEEKPVVGASGRKIIYDKDGKPCRSCNTLLDFQFAMGKKPEKKDTNDTAAGIPDAFKGLSTPKSETSVDSSASTKHNESYAKIDPPDVEKLGRSSWTLLHSIAATYPETPSNKQQADMKQFLKLFGNFYPCWFCAEDFEKYMTKNEPVTETQDQLGRWLCDAHNEVNVKLGKPKFNCDLWKKRWKDGWDE</sequence>
<keyword evidence="9" id="KW-0479">Metal-binding</keyword>
<evidence type="ECO:0000256" key="2">
    <source>
        <dbReference type="ARBA" id="ARBA00001936"/>
    </source>
</evidence>
<evidence type="ECO:0000313" key="19">
    <source>
        <dbReference type="Proteomes" id="UP000825434"/>
    </source>
</evidence>
<comment type="similarity">
    <text evidence="6">Belongs to the HDDC2 family.</text>
</comment>
<feature type="region of interest" description="Disordered" evidence="15">
    <location>
        <begin position="253"/>
        <end position="299"/>
    </location>
</feature>
<dbReference type="SUPFAM" id="SSF69000">
    <property type="entry name" value="FAD-dependent thiol oxidase"/>
    <property type="match status" value="1"/>
</dbReference>
<evidence type="ECO:0000256" key="9">
    <source>
        <dbReference type="ARBA" id="ARBA00022723"/>
    </source>
</evidence>
<reference evidence="18 19" key="1">
    <citation type="submission" date="2021-06" db="EMBL/GenBank/DDBJ databases">
        <title>Candida outbreak in Lebanon.</title>
        <authorList>
            <person name="Finianos M."/>
        </authorList>
    </citation>
    <scope>NUCLEOTIDE SEQUENCE [LARGE SCALE GENOMIC DNA]</scope>
    <source>
        <strain evidence="18">CA3LBN</strain>
    </source>
</reference>
<dbReference type="SUPFAM" id="SSF109604">
    <property type="entry name" value="HD-domain/PDEase-like"/>
    <property type="match status" value="1"/>
</dbReference>
<evidence type="ECO:0000256" key="3">
    <source>
        <dbReference type="ARBA" id="ARBA00001941"/>
    </source>
</evidence>
<comment type="catalytic activity">
    <reaction evidence="1">
        <text>a 2'-deoxyribonucleoside 5'-phosphate + H2O = a 2'-deoxyribonucleoside + phosphate</text>
        <dbReference type="Rhea" id="RHEA:36167"/>
        <dbReference type="ChEBI" id="CHEBI:15377"/>
        <dbReference type="ChEBI" id="CHEBI:18274"/>
        <dbReference type="ChEBI" id="CHEBI:43474"/>
        <dbReference type="ChEBI" id="CHEBI:65317"/>
        <dbReference type="EC" id="3.1.3.89"/>
    </reaction>
</comment>
<accession>A0ABX8I8J6</accession>
<keyword evidence="19" id="KW-1185">Reference proteome</keyword>
<dbReference type="Pfam" id="PF13023">
    <property type="entry name" value="HD_3"/>
    <property type="match status" value="1"/>
</dbReference>
<dbReference type="PANTHER" id="PTHR11845:SF13">
    <property type="entry name" value="5'-DEOXYNUCLEOTIDASE HDDC2"/>
    <property type="match status" value="1"/>
</dbReference>
<keyword evidence="13" id="KW-1015">Disulfide bond</keyword>
<dbReference type="Gene3D" id="1.10.3210.10">
    <property type="entry name" value="Hypothetical protein af1432"/>
    <property type="match status" value="1"/>
</dbReference>
<dbReference type="PANTHER" id="PTHR11845">
    <property type="entry name" value="5'-DEOXYNUCLEOTIDASE HDDC2"/>
    <property type="match status" value="1"/>
</dbReference>
<keyword evidence="8 14" id="KW-0285">Flavoprotein</keyword>
<proteinExistence type="inferred from homology"/>
<comment type="function">
    <text evidence="5">Catalyzes the dephosphorylation of the nucleoside 5'-monophosphates deoxyadenosine monophosphate (dAMP), deoxycytidine monophosphate (dCMP), deoxyguanosine monophosphate (dGMP) and deoxythymidine monophosphate (dTMP).</text>
</comment>
<dbReference type="EC" id="1.8.3.2" evidence="14"/>
<feature type="domain" description="ERV/ALR sulfhydryl oxidase" evidence="16">
    <location>
        <begin position="297"/>
        <end position="397"/>
    </location>
</feature>
<keyword evidence="12 14" id="KW-0560">Oxidoreductase</keyword>
<dbReference type="InterPro" id="IPR003607">
    <property type="entry name" value="HD/PDEase_dom"/>
</dbReference>
<evidence type="ECO:0000259" key="17">
    <source>
        <dbReference type="PROSITE" id="PS51831"/>
    </source>
</evidence>
<feature type="domain" description="HD" evidence="17">
    <location>
        <begin position="60"/>
        <end position="165"/>
    </location>
</feature>
<dbReference type="PROSITE" id="PS51324">
    <property type="entry name" value="ERV_ALR"/>
    <property type="match status" value="1"/>
</dbReference>
<evidence type="ECO:0000256" key="10">
    <source>
        <dbReference type="ARBA" id="ARBA00022801"/>
    </source>
</evidence>
<dbReference type="InterPro" id="IPR017905">
    <property type="entry name" value="ERV/ALR_sulphydryl_oxidase"/>
</dbReference>
<comment type="catalytic activity">
    <reaction evidence="14">
        <text>2 R'C(R)SH + O2 = R'C(R)S-S(R)CR' + H2O2</text>
        <dbReference type="Rhea" id="RHEA:17357"/>
        <dbReference type="ChEBI" id="CHEBI:15379"/>
        <dbReference type="ChEBI" id="CHEBI:16240"/>
        <dbReference type="ChEBI" id="CHEBI:16520"/>
        <dbReference type="ChEBI" id="CHEBI:17412"/>
        <dbReference type="EC" id="1.8.3.2"/>
    </reaction>
</comment>
<evidence type="ECO:0000256" key="12">
    <source>
        <dbReference type="ARBA" id="ARBA00023002"/>
    </source>
</evidence>
<evidence type="ECO:0000256" key="4">
    <source>
        <dbReference type="ARBA" id="ARBA00001974"/>
    </source>
</evidence>
<evidence type="ECO:0000259" key="16">
    <source>
        <dbReference type="PROSITE" id="PS51324"/>
    </source>
</evidence>
<evidence type="ECO:0000256" key="6">
    <source>
        <dbReference type="ARBA" id="ARBA00009999"/>
    </source>
</evidence>
<protein>
    <recommendedName>
        <fullName evidence="14">Sulfhydryl oxidase</fullName>
        <ecNumber evidence="14">1.8.3.2</ecNumber>
    </recommendedName>
</protein>
<organism evidence="18 19">
    <name type="scientific">Candidozyma haemuli</name>
    <dbReference type="NCBI Taxonomy" id="45357"/>
    <lineage>
        <taxon>Eukaryota</taxon>
        <taxon>Fungi</taxon>
        <taxon>Dikarya</taxon>
        <taxon>Ascomycota</taxon>
        <taxon>Saccharomycotina</taxon>
        <taxon>Pichiomycetes</taxon>
        <taxon>Metschnikowiaceae</taxon>
        <taxon>Candidozyma</taxon>
    </lineage>
</organism>
<dbReference type="InterPro" id="IPR006674">
    <property type="entry name" value="HD_domain"/>
</dbReference>
<evidence type="ECO:0000256" key="7">
    <source>
        <dbReference type="ARBA" id="ARBA00011738"/>
    </source>
</evidence>
<dbReference type="CDD" id="cd00077">
    <property type="entry name" value="HDc"/>
    <property type="match status" value="1"/>
</dbReference>
<evidence type="ECO:0000256" key="14">
    <source>
        <dbReference type="RuleBase" id="RU371123"/>
    </source>
</evidence>
<evidence type="ECO:0000256" key="1">
    <source>
        <dbReference type="ARBA" id="ARBA00001638"/>
    </source>
</evidence>
<keyword evidence="11 14" id="KW-0274">FAD</keyword>
<evidence type="ECO:0000256" key="8">
    <source>
        <dbReference type="ARBA" id="ARBA00022630"/>
    </source>
</evidence>